<gene>
    <name evidence="1" type="ordered locus">RLO149_c004040</name>
</gene>
<dbReference type="Proteomes" id="UP000001353">
    <property type="component" value="Chromosome"/>
</dbReference>
<dbReference type="KEGG" id="rli:RLO149_c004040"/>
<sequence>MFIQSDPPRYFRPLGVPCVRCGVEQQAVDNCRRYSSKPGVARKNIGDKAVFQGCAENMILACLCSLAALRALA</sequence>
<organism evidence="1 2">
    <name type="scientific">Roseobacter litoralis (strain ATCC 49566 / DSM 6996 / JCM 21268 / NBRC 15278 / OCh 149)</name>
    <dbReference type="NCBI Taxonomy" id="391595"/>
    <lineage>
        <taxon>Bacteria</taxon>
        <taxon>Pseudomonadati</taxon>
        <taxon>Pseudomonadota</taxon>
        <taxon>Alphaproteobacteria</taxon>
        <taxon>Rhodobacterales</taxon>
        <taxon>Roseobacteraceae</taxon>
        <taxon>Roseobacter</taxon>
    </lineage>
</organism>
<evidence type="ECO:0000313" key="2">
    <source>
        <dbReference type="Proteomes" id="UP000001353"/>
    </source>
</evidence>
<evidence type="ECO:0000313" key="1">
    <source>
        <dbReference type="EMBL" id="AEI92434.1"/>
    </source>
</evidence>
<dbReference type="HOGENOM" id="CLU_2702505_0_0_5"/>
<dbReference type="EMBL" id="CP002623">
    <property type="protein sequence ID" value="AEI92434.1"/>
    <property type="molecule type" value="Genomic_DNA"/>
</dbReference>
<accession>F7ZHM3</accession>
<name>F7ZHM3_ROSLO</name>
<protein>
    <submittedName>
        <fullName evidence="1">Uncharacterized protein</fullName>
    </submittedName>
</protein>
<reference evidence="1 2" key="1">
    <citation type="journal article" date="2011" name="BMC Genomics">
        <title>Comparative genome analysis and genome-guided physiological analysis of Roseobacter litoralis.</title>
        <authorList>
            <person name="Kalhoefer D."/>
            <person name="Thole S."/>
            <person name="Voget S."/>
            <person name="Lehmann R."/>
            <person name="Liesegang H."/>
            <person name="Wollher A."/>
            <person name="Daniel R."/>
            <person name="Simon M."/>
            <person name="Brinkhoff T."/>
        </authorList>
    </citation>
    <scope>NUCLEOTIDE SEQUENCE [LARGE SCALE GENOMIC DNA]</scope>
    <source>
        <strain evidence="2">ATCC 49566 / DSM 6996 / JCM 21268 / NBRC 15278 / OCh 149</strain>
    </source>
</reference>
<proteinExistence type="predicted"/>
<keyword evidence="2" id="KW-1185">Reference proteome</keyword>
<dbReference type="AlphaFoldDB" id="F7ZHM3"/>
<dbReference type="STRING" id="391595.RLO149_c004040"/>